<dbReference type="GO" id="GO:0006730">
    <property type="term" value="P:one-carbon metabolic process"/>
    <property type="evidence" value="ECO:0007669"/>
    <property type="project" value="UniProtKB-KW"/>
</dbReference>
<dbReference type="EMBL" id="CAJVPL010000530">
    <property type="protein sequence ID" value="CAG8506799.1"/>
    <property type="molecule type" value="Genomic_DNA"/>
</dbReference>
<dbReference type="Gene3D" id="3.40.50.720">
    <property type="entry name" value="NAD(P)-binding Rossmann-like Domain"/>
    <property type="match status" value="1"/>
</dbReference>
<dbReference type="InterPro" id="IPR046346">
    <property type="entry name" value="Aminoacid_DH-like_N_sf"/>
</dbReference>
<dbReference type="GO" id="GO:0005829">
    <property type="term" value="C:cytosol"/>
    <property type="evidence" value="ECO:0007669"/>
    <property type="project" value="TreeGrafter"/>
</dbReference>
<evidence type="ECO:0000256" key="1">
    <source>
        <dbReference type="ARBA" id="ARBA00022563"/>
    </source>
</evidence>
<sequence>MSCKKVLASDIAQVYRDEVKKIISSKGIRPKLVGFLANNDPAAVKYAKWTGKSCQEIGVEFELRECPREELESRIMEANEDKNVHGMMIYYPVYGDRQDQYLQNIVDYHKDVEGLCHMYVSNMYHNIRYINKDENKKSIIPCTPLGIVKVLEYIKVYNPVLPYGNRLYGRVIGIINRSEVVGRPLAALLANDGAKIYSIDINNIEIFTRGAGLKLHMHKVQETSLQLEEVIPQCDVVITGVPSKSYKLSTDMLRDGVVAINFSAFKNFEDNVTEKASIYVPAVGQVTIAMLERNLLRLYEYFHENLE</sequence>
<dbReference type="SUPFAM" id="SSF53223">
    <property type="entry name" value="Aminoacid dehydrogenase-like, N-terminal domain"/>
    <property type="match status" value="1"/>
</dbReference>
<dbReference type="Proteomes" id="UP000789831">
    <property type="component" value="Unassembled WGS sequence"/>
</dbReference>
<dbReference type="GO" id="GO:0009113">
    <property type="term" value="P:purine nucleobase biosynthetic process"/>
    <property type="evidence" value="ECO:0007669"/>
    <property type="project" value="TreeGrafter"/>
</dbReference>
<dbReference type="SUPFAM" id="SSF51735">
    <property type="entry name" value="NAD(P)-binding Rossmann-fold domains"/>
    <property type="match status" value="1"/>
</dbReference>
<dbReference type="FunFam" id="3.40.50.10860:FF:000012">
    <property type="entry name" value="Methylenetetrahydrofolate dehydrogenase [NAD(+)]"/>
    <property type="match status" value="1"/>
</dbReference>
<proteinExistence type="predicted"/>
<dbReference type="GO" id="GO:0004488">
    <property type="term" value="F:methylenetetrahydrofolate dehydrogenase (NADP+) activity"/>
    <property type="evidence" value="ECO:0007669"/>
    <property type="project" value="InterPro"/>
</dbReference>
<evidence type="ECO:0000313" key="4">
    <source>
        <dbReference type="EMBL" id="CAG8506799.1"/>
    </source>
</evidence>
<dbReference type="PRINTS" id="PR00085">
    <property type="entry name" value="THFDHDRGNASE"/>
</dbReference>
<gene>
    <name evidence="4" type="ORF">AGERDE_LOCUS4533</name>
</gene>
<dbReference type="InterPro" id="IPR020630">
    <property type="entry name" value="THF_DH/CycHdrlase_cat_dom"/>
</dbReference>
<reference evidence="4" key="1">
    <citation type="submission" date="2021-06" db="EMBL/GenBank/DDBJ databases">
        <authorList>
            <person name="Kallberg Y."/>
            <person name="Tangrot J."/>
            <person name="Rosling A."/>
        </authorList>
    </citation>
    <scope>NUCLEOTIDE SEQUENCE</scope>
    <source>
        <strain evidence="4">MT106</strain>
    </source>
</reference>
<dbReference type="InterPro" id="IPR035812">
    <property type="entry name" value="m-THF_DH_NAD-bd"/>
</dbReference>
<comment type="caution">
    <text evidence="4">The sequence shown here is derived from an EMBL/GenBank/DDBJ whole genome shotgun (WGS) entry which is preliminary data.</text>
</comment>
<name>A0A9N9F3L6_9GLOM</name>
<accession>A0A9N9F3L6</accession>
<evidence type="ECO:0000313" key="5">
    <source>
        <dbReference type="Proteomes" id="UP000789831"/>
    </source>
</evidence>
<dbReference type="InterPro" id="IPR020631">
    <property type="entry name" value="THF_DH/CycHdrlase_NAD-bd_dom"/>
</dbReference>
<keyword evidence="5" id="KW-1185">Reference proteome</keyword>
<evidence type="ECO:0000259" key="3">
    <source>
        <dbReference type="Pfam" id="PF02882"/>
    </source>
</evidence>
<feature type="domain" description="Tetrahydrofolate dehydrogenase/cyclohydrolase NAD(P)-binding" evidence="3">
    <location>
        <begin position="141"/>
        <end position="300"/>
    </location>
</feature>
<feature type="domain" description="Tetrahydrofolate dehydrogenase/cyclohydrolase catalytic" evidence="2">
    <location>
        <begin position="8"/>
        <end position="113"/>
    </location>
</feature>
<dbReference type="AlphaFoldDB" id="A0A9N9F3L6"/>
<dbReference type="Pfam" id="PF02882">
    <property type="entry name" value="THF_DHG_CYH_C"/>
    <property type="match status" value="1"/>
</dbReference>
<dbReference type="InterPro" id="IPR036291">
    <property type="entry name" value="NAD(P)-bd_dom_sf"/>
</dbReference>
<keyword evidence="1" id="KW-0554">One-carbon metabolism</keyword>
<evidence type="ECO:0000259" key="2">
    <source>
        <dbReference type="Pfam" id="PF00763"/>
    </source>
</evidence>
<dbReference type="GO" id="GO:0004487">
    <property type="term" value="F:methylenetetrahydrofolate dehydrogenase (NAD+) activity"/>
    <property type="evidence" value="ECO:0007669"/>
    <property type="project" value="TreeGrafter"/>
</dbReference>
<dbReference type="InterPro" id="IPR000672">
    <property type="entry name" value="THF_DH/CycHdrlase"/>
</dbReference>
<organism evidence="4 5">
    <name type="scientific">Ambispora gerdemannii</name>
    <dbReference type="NCBI Taxonomy" id="144530"/>
    <lineage>
        <taxon>Eukaryota</taxon>
        <taxon>Fungi</taxon>
        <taxon>Fungi incertae sedis</taxon>
        <taxon>Mucoromycota</taxon>
        <taxon>Glomeromycotina</taxon>
        <taxon>Glomeromycetes</taxon>
        <taxon>Archaeosporales</taxon>
        <taxon>Ambisporaceae</taxon>
        <taxon>Ambispora</taxon>
    </lineage>
</organism>
<protein>
    <submittedName>
        <fullName evidence="4">430_t:CDS:1</fullName>
    </submittedName>
</protein>
<dbReference type="PANTHER" id="PTHR48099">
    <property type="entry name" value="C-1-TETRAHYDROFOLATE SYNTHASE, CYTOPLASMIC-RELATED"/>
    <property type="match status" value="1"/>
</dbReference>
<dbReference type="OrthoDB" id="41403at2759"/>
<dbReference type="PANTHER" id="PTHR48099:SF3">
    <property type="entry name" value="METHYLENETETRAHYDROFOLATE DEHYDROGENASE [NAD(+)]"/>
    <property type="match status" value="1"/>
</dbReference>
<dbReference type="Pfam" id="PF00763">
    <property type="entry name" value="THF_DHG_CYH"/>
    <property type="match status" value="1"/>
</dbReference>
<dbReference type="CDD" id="cd01079">
    <property type="entry name" value="NAD_bind_m-THF_DH"/>
    <property type="match status" value="1"/>
</dbReference>
<dbReference type="Gene3D" id="3.40.50.10860">
    <property type="entry name" value="Leucine Dehydrogenase, chain A, domain 1"/>
    <property type="match status" value="1"/>
</dbReference>